<sequence>MIEIDSGADVALPAYDRTGVTVGIAHFGVGNFHRAHQALFIDRCLHRPGQQDWGIFGIGAGDSPASRIKADAFERQGGLYTLTEFAPDGGHSSRVIGSILEYAHAPADYDRVVRALGDPRLRIVTLTITEGGYLVDPATGRVPEDHPAVLADAQGDRPTVFGLLARALAGRRGAGIAPFTVVSCDNLRHNGDVARAALTGVAAAIDPELARWIGEHVAFPNSMVDRIVPAVGDAERQRLNELTGVDDAMPVMAESYLQWVLEDDFPAGRPELEAVGVEFVEDITTHETMKGRILNASHVLLSFPSLLAGYRHVHEALADPLLRGFAERFLLDDVIPVLDAPAGVSLPDYAASVLERFANPAVGDQWVRIATDGATKIGVFHTATLEALLRADGDTRRQALMIACYERFLGGVDERGVSFEVGEPTLSDADRDRLRDADGLGILRIAPLAPLGLDRDAAFAADYARARDELAARGVLGAIEALGLA</sequence>
<evidence type="ECO:0000256" key="2">
    <source>
        <dbReference type="ARBA" id="ARBA00012939"/>
    </source>
</evidence>
<dbReference type="PROSITE" id="PS00974">
    <property type="entry name" value="MANNITOL_DHGENASE"/>
    <property type="match status" value="1"/>
</dbReference>
<dbReference type="EMBL" id="JAEHOH010000013">
    <property type="protein sequence ID" value="MBK0419460.1"/>
    <property type="molecule type" value="Genomic_DNA"/>
</dbReference>
<dbReference type="Gene3D" id="1.10.1040.10">
    <property type="entry name" value="N-(1-d-carboxylethyl)-l-norvaline Dehydrogenase, domain 2"/>
    <property type="match status" value="1"/>
</dbReference>
<evidence type="ECO:0000256" key="6">
    <source>
        <dbReference type="ARBA" id="ARBA00048615"/>
    </source>
</evidence>
<dbReference type="RefSeq" id="WP_200115598.1">
    <property type="nucleotide sequence ID" value="NZ_JAEHOH010000013.1"/>
</dbReference>
<dbReference type="InterPro" id="IPR013131">
    <property type="entry name" value="Mannitol_DH_N"/>
</dbReference>
<dbReference type="SUPFAM" id="SSF51735">
    <property type="entry name" value="NAD(P)-binding Rossmann-fold domains"/>
    <property type="match status" value="1"/>
</dbReference>
<dbReference type="AlphaFoldDB" id="A0A934Q700"/>
<comment type="catalytic activity">
    <reaction evidence="6">
        <text>D-mannitol 1-phosphate + NAD(+) = beta-D-fructose 6-phosphate + NADH + H(+)</text>
        <dbReference type="Rhea" id="RHEA:19661"/>
        <dbReference type="ChEBI" id="CHEBI:15378"/>
        <dbReference type="ChEBI" id="CHEBI:57540"/>
        <dbReference type="ChEBI" id="CHEBI:57634"/>
        <dbReference type="ChEBI" id="CHEBI:57945"/>
        <dbReference type="ChEBI" id="CHEBI:61381"/>
        <dbReference type="EC" id="1.1.1.17"/>
    </reaction>
</comment>
<dbReference type="InterPro" id="IPR050988">
    <property type="entry name" value="Mannitol_DH/Oxidoreductase"/>
</dbReference>
<proteinExistence type="inferred from homology"/>
<protein>
    <recommendedName>
        <fullName evidence="3">Mannitol-1-phosphate 5-dehydrogenase</fullName>
        <ecNumber evidence="2">1.1.1.17</ecNumber>
    </recommendedName>
</protein>
<dbReference type="InterPro" id="IPR036291">
    <property type="entry name" value="NAD(P)-bd_dom_sf"/>
</dbReference>
<evidence type="ECO:0000256" key="1">
    <source>
        <dbReference type="ARBA" id="ARBA00006541"/>
    </source>
</evidence>
<dbReference type="InterPro" id="IPR000669">
    <property type="entry name" value="Mannitol_DH"/>
</dbReference>
<evidence type="ECO:0000256" key="4">
    <source>
        <dbReference type="ARBA" id="ARBA00023002"/>
    </source>
</evidence>
<dbReference type="PANTHER" id="PTHR43362:SF1">
    <property type="entry name" value="MANNITOL DEHYDROGENASE 2-RELATED"/>
    <property type="match status" value="1"/>
</dbReference>
<keyword evidence="5" id="KW-0520">NAD</keyword>
<evidence type="ECO:0000259" key="8">
    <source>
        <dbReference type="Pfam" id="PF08125"/>
    </source>
</evidence>
<dbReference type="GO" id="GO:0019594">
    <property type="term" value="P:mannitol metabolic process"/>
    <property type="evidence" value="ECO:0007669"/>
    <property type="project" value="InterPro"/>
</dbReference>
<evidence type="ECO:0000259" key="7">
    <source>
        <dbReference type="Pfam" id="PF01232"/>
    </source>
</evidence>
<dbReference type="InterPro" id="IPR008927">
    <property type="entry name" value="6-PGluconate_DH-like_C_sf"/>
</dbReference>
<dbReference type="Pfam" id="PF01232">
    <property type="entry name" value="Mannitol_dh"/>
    <property type="match status" value="1"/>
</dbReference>
<keyword evidence="10" id="KW-1185">Reference proteome</keyword>
<dbReference type="InterPro" id="IPR013328">
    <property type="entry name" value="6PGD_dom2"/>
</dbReference>
<feature type="domain" description="Mannitol dehydrogenase C-terminal" evidence="8">
    <location>
        <begin position="282"/>
        <end position="436"/>
    </location>
</feature>
<comment type="similarity">
    <text evidence="1">Belongs to the mannitol dehydrogenase family.</text>
</comment>
<name>A0A934Q700_9MICO</name>
<dbReference type="Proteomes" id="UP000608530">
    <property type="component" value="Unassembled WGS sequence"/>
</dbReference>
<dbReference type="PANTHER" id="PTHR43362">
    <property type="entry name" value="MANNITOL DEHYDROGENASE DSF1-RELATED"/>
    <property type="match status" value="1"/>
</dbReference>
<evidence type="ECO:0000313" key="10">
    <source>
        <dbReference type="Proteomes" id="UP000608530"/>
    </source>
</evidence>
<reference evidence="9" key="1">
    <citation type="submission" date="2020-12" db="EMBL/GenBank/DDBJ databases">
        <title>Leucobacter sp. CAS1, isolated from Chromium sludge.</title>
        <authorList>
            <person name="Xu Z."/>
        </authorList>
    </citation>
    <scope>NUCLEOTIDE SEQUENCE</scope>
    <source>
        <strain evidence="9">CSA1</strain>
    </source>
</reference>
<dbReference type="Pfam" id="PF08125">
    <property type="entry name" value="Mannitol_dh_C"/>
    <property type="match status" value="1"/>
</dbReference>
<dbReference type="InterPro" id="IPR023027">
    <property type="entry name" value="Mannitol_DH_CS"/>
</dbReference>
<dbReference type="Gene3D" id="3.40.50.720">
    <property type="entry name" value="NAD(P)-binding Rossmann-like Domain"/>
    <property type="match status" value="1"/>
</dbReference>
<dbReference type="EC" id="1.1.1.17" evidence="2"/>
<dbReference type="SUPFAM" id="SSF48179">
    <property type="entry name" value="6-phosphogluconate dehydrogenase C-terminal domain-like"/>
    <property type="match status" value="1"/>
</dbReference>
<evidence type="ECO:0000313" key="9">
    <source>
        <dbReference type="EMBL" id="MBK0419460.1"/>
    </source>
</evidence>
<gene>
    <name evidence="9" type="ORF">JD276_10485</name>
</gene>
<dbReference type="PRINTS" id="PR00084">
    <property type="entry name" value="MTLDHDRGNASE"/>
</dbReference>
<organism evidence="9 10">
    <name type="scientific">Leucobacter chromiisoli</name>
    <dbReference type="NCBI Taxonomy" id="2796471"/>
    <lineage>
        <taxon>Bacteria</taxon>
        <taxon>Bacillati</taxon>
        <taxon>Actinomycetota</taxon>
        <taxon>Actinomycetes</taxon>
        <taxon>Micrococcales</taxon>
        <taxon>Microbacteriaceae</taxon>
        <taxon>Leucobacter</taxon>
    </lineage>
</organism>
<dbReference type="InterPro" id="IPR013118">
    <property type="entry name" value="Mannitol_DH_C"/>
</dbReference>
<accession>A0A934Q700</accession>
<keyword evidence="4" id="KW-0560">Oxidoreductase</keyword>
<comment type="caution">
    <text evidence="9">The sequence shown here is derived from an EMBL/GenBank/DDBJ whole genome shotgun (WGS) entry which is preliminary data.</text>
</comment>
<feature type="domain" description="Mannitol dehydrogenase N-terminal" evidence="7">
    <location>
        <begin position="24"/>
        <end position="273"/>
    </location>
</feature>
<dbReference type="GO" id="GO:0008926">
    <property type="term" value="F:mannitol-1-phosphate 5-dehydrogenase activity"/>
    <property type="evidence" value="ECO:0007669"/>
    <property type="project" value="UniProtKB-EC"/>
</dbReference>
<evidence type="ECO:0000256" key="3">
    <source>
        <dbReference type="ARBA" id="ARBA00016219"/>
    </source>
</evidence>
<evidence type="ECO:0000256" key="5">
    <source>
        <dbReference type="ARBA" id="ARBA00023027"/>
    </source>
</evidence>